<feature type="region of interest" description="Disordered" evidence="1">
    <location>
        <begin position="204"/>
        <end position="223"/>
    </location>
</feature>
<dbReference type="InterPro" id="IPR015797">
    <property type="entry name" value="NUDIX_hydrolase-like_dom_sf"/>
</dbReference>
<organism evidence="3 4">
    <name type="scientific">Candidatus Giovannonibacteria bacterium RIFCSPHIGHO2_12_FULL_43_15</name>
    <dbReference type="NCBI Taxonomy" id="1798341"/>
    <lineage>
        <taxon>Bacteria</taxon>
        <taxon>Candidatus Giovannoniibacteriota</taxon>
    </lineage>
</organism>
<evidence type="ECO:0000259" key="2">
    <source>
        <dbReference type="PROSITE" id="PS51462"/>
    </source>
</evidence>
<dbReference type="EMBL" id="MFHT01000003">
    <property type="protein sequence ID" value="OGF78265.1"/>
    <property type="molecule type" value="Genomic_DNA"/>
</dbReference>
<dbReference type="CDD" id="cd02883">
    <property type="entry name" value="NUDIX_Hydrolase"/>
    <property type="match status" value="1"/>
</dbReference>
<sequence>MKREFVGGINLVEGKVLVVKSIETLIAVIKFFKREDLFEAWRREGIPDERYQEWMVRRTETVKPDLYGFPGGMVDEEDYESARIEGHGDHLYSTLQREVWEETRLEVVSFERIITFGAQSPIPSHFYLIKTIGELKDAGTPGEAEAPRYLELSALNPENCFPKHCLALKAALTKEVKRGRQEYLGHLDRISRDLELKFPAPARPVESRPRTWEDEVRGVRPLK</sequence>
<feature type="domain" description="Nudix hydrolase" evidence="2">
    <location>
        <begin position="1"/>
        <end position="178"/>
    </location>
</feature>
<reference evidence="3 4" key="1">
    <citation type="journal article" date="2016" name="Nat. Commun.">
        <title>Thousands of microbial genomes shed light on interconnected biogeochemical processes in an aquifer system.</title>
        <authorList>
            <person name="Anantharaman K."/>
            <person name="Brown C.T."/>
            <person name="Hug L.A."/>
            <person name="Sharon I."/>
            <person name="Castelle C.J."/>
            <person name="Probst A.J."/>
            <person name="Thomas B.C."/>
            <person name="Singh A."/>
            <person name="Wilkins M.J."/>
            <person name="Karaoz U."/>
            <person name="Brodie E.L."/>
            <person name="Williams K.H."/>
            <person name="Hubbard S.S."/>
            <person name="Banfield J.F."/>
        </authorList>
    </citation>
    <scope>NUCLEOTIDE SEQUENCE [LARGE SCALE GENOMIC DNA]</scope>
</reference>
<proteinExistence type="predicted"/>
<dbReference type="SUPFAM" id="SSF55811">
    <property type="entry name" value="Nudix"/>
    <property type="match status" value="1"/>
</dbReference>
<comment type="caution">
    <text evidence="3">The sequence shown here is derived from an EMBL/GenBank/DDBJ whole genome shotgun (WGS) entry which is preliminary data.</text>
</comment>
<dbReference type="Proteomes" id="UP000177723">
    <property type="component" value="Unassembled WGS sequence"/>
</dbReference>
<gene>
    <name evidence="3" type="ORF">A3F23_02435</name>
</gene>
<dbReference type="Pfam" id="PF00293">
    <property type="entry name" value="NUDIX"/>
    <property type="match status" value="1"/>
</dbReference>
<protein>
    <recommendedName>
        <fullName evidence="2">Nudix hydrolase domain-containing protein</fullName>
    </recommendedName>
</protein>
<dbReference type="Gene3D" id="3.90.79.10">
    <property type="entry name" value="Nucleoside Triphosphate Pyrophosphohydrolase"/>
    <property type="match status" value="1"/>
</dbReference>
<dbReference type="AlphaFoldDB" id="A0A1F5WRH2"/>
<evidence type="ECO:0000313" key="3">
    <source>
        <dbReference type="EMBL" id="OGF78265.1"/>
    </source>
</evidence>
<accession>A0A1F5WRH2</accession>
<dbReference type="PROSITE" id="PS51462">
    <property type="entry name" value="NUDIX"/>
    <property type="match status" value="1"/>
</dbReference>
<evidence type="ECO:0000313" key="4">
    <source>
        <dbReference type="Proteomes" id="UP000177723"/>
    </source>
</evidence>
<feature type="compositionally biased region" description="Basic and acidic residues" evidence="1">
    <location>
        <begin position="205"/>
        <end position="223"/>
    </location>
</feature>
<dbReference type="InterPro" id="IPR000086">
    <property type="entry name" value="NUDIX_hydrolase_dom"/>
</dbReference>
<evidence type="ECO:0000256" key="1">
    <source>
        <dbReference type="SAM" id="MobiDB-lite"/>
    </source>
</evidence>
<name>A0A1F5WRH2_9BACT</name>